<keyword evidence="2" id="KW-1133">Transmembrane helix</keyword>
<feature type="transmembrane region" description="Helical" evidence="2">
    <location>
        <begin position="357"/>
        <end position="377"/>
    </location>
</feature>
<dbReference type="PANTHER" id="PTHR28147">
    <property type="entry name" value="N-GLYCOSYLATION PROTEIN EOS1"/>
    <property type="match status" value="1"/>
</dbReference>
<organism evidence="3 4">
    <name type="scientific">Sporothrix curviconia</name>
    <dbReference type="NCBI Taxonomy" id="1260050"/>
    <lineage>
        <taxon>Eukaryota</taxon>
        <taxon>Fungi</taxon>
        <taxon>Dikarya</taxon>
        <taxon>Ascomycota</taxon>
        <taxon>Pezizomycotina</taxon>
        <taxon>Sordariomycetes</taxon>
        <taxon>Sordariomycetidae</taxon>
        <taxon>Ophiostomatales</taxon>
        <taxon>Ophiostomataceae</taxon>
        <taxon>Sporothrix</taxon>
    </lineage>
</organism>
<feature type="region of interest" description="Disordered" evidence="1">
    <location>
        <begin position="132"/>
        <end position="210"/>
    </location>
</feature>
<feature type="compositionally biased region" description="Gly residues" evidence="1">
    <location>
        <begin position="182"/>
        <end position="200"/>
    </location>
</feature>
<name>A0ABP0BZ68_9PEZI</name>
<dbReference type="EMBL" id="CAWUHB010000031">
    <property type="protein sequence ID" value="CAK7224732.1"/>
    <property type="molecule type" value="Genomic_DNA"/>
</dbReference>
<feature type="region of interest" description="Disordered" evidence="1">
    <location>
        <begin position="1"/>
        <end position="103"/>
    </location>
</feature>
<proteinExistence type="predicted"/>
<reference evidence="3 4" key="1">
    <citation type="submission" date="2024-01" db="EMBL/GenBank/DDBJ databases">
        <authorList>
            <person name="Allen C."/>
            <person name="Tagirdzhanova G."/>
        </authorList>
    </citation>
    <scope>NUCLEOTIDE SEQUENCE [LARGE SCALE GENOMIC DNA]</scope>
</reference>
<feature type="transmembrane region" description="Helical" evidence="2">
    <location>
        <begin position="323"/>
        <end position="345"/>
    </location>
</feature>
<dbReference type="Pfam" id="PF12326">
    <property type="entry name" value="EOS1"/>
    <property type="match status" value="1"/>
</dbReference>
<feature type="compositionally biased region" description="Low complexity" evidence="1">
    <location>
        <begin position="14"/>
        <end position="39"/>
    </location>
</feature>
<evidence type="ECO:0000313" key="4">
    <source>
        <dbReference type="Proteomes" id="UP001642405"/>
    </source>
</evidence>
<keyword evidence="2" id="KW-0812">Transmembrane</keyword>
<accession>A0ABP0BZ68</accession>
<dbReference type="PANTHER" id="PTHR28147:SF1">
    <property type="entry name" value="N-GLYCOSYLATION PROTEIN EOS1"/>
    <property type="match status" value="1"/>
</dbReference>
<keyword evidence="4" id="KW-1185">Reference proteome</keyword>
<evidence type="ECO:0000256" key="1">
    <source>
        <dbReference type="SAM" id="MobiDB-lite"/>
    </source>
</evidence>
<feature type="transmembrane region" description="Helical" evidence="2">
    <location>
        <begin position="389"/>
        <end position="406"/>
    </location>
</feature>
<evidence type="ECO:0008006" key="5">
    <source>
        <dbReference type="Google" id="ProtNLM"/>
    </source>
</evidence>
<protein>
    <recommendedName>
        <fullName evidence="5">N-glycosylation protein EOS1</fullName>
    </recommendedName>
</protein>
<dbReference type="InterPro" id="IPR021100">
    <property type="entry name" value="N-glycosylation_EOS1"/>
</dbReference>
<evidence type="ECO:0000256" key="2">
    <source>
        <dbReference type="SAM" id="Phobius"/>
    </source>
</evidence>
<feature type="compositionally biased region" description="Low complexity" evidence="1">
    <location>
        <begin position="136"/>
        <end position="165"/>
    </location>
</feature>
<dbReference type="Proteomes" id="UP001642405">
    <property type="component" value="Unassembled WGS sequence"/>
</dbReference>
<feature type="transmembrane region" description="Helical" evidence="2">
    <location>
        <begin position="418"/>
        <end position="440"/>
    </location>
</feature>
<gene>
    <name evidence="3" type="ORF">SCUCBS95973_005617</name>
</gene>
<keyword evidence="2" id="KW-0472">Membrane</keyword>
<comment type="caution">
    <text evidence="3">The sequence shown here is derived from an EMBL/GenBank/DDBJ whole genome shotgun (WGS) entry which is preliminary data.</text>
</comment>
<evidence type="ECO:0000313" key="3">
    <source>
        <dbReference type="EMBL" id="CAK7224732.1"/>
    </source>
</evidence>
<sequence>MSSSPTSGLPPYFSTPITNATSSSSSPLPTASPATAGTPVHRKTVRFQTADHDNKNKIKYGLPSQQHMNNSSGSLGPGSSPIPPAGPPLASQRAWYGAPPAERAGSTGANGGFHAAVVASLAGAGFSQSPLGNGSGNHYVHQNQNQNQNHSHNYNNGSNNGLSSGPPSYDGGDTDRSNGNSNNGGAGGGSAGSSSGGGGGGDDDDDGQVARPSLLQPRVAVVLGLPSLWHLPLFACRSLSVCPAIWWSLGIFIRLLAQLHALALARSGFGGPDAKGGGGIGGNAFGSMPGVGSLAAAASSSLSNLPDRGSGLSLESRLKLTETALAMIWCGASAYLSFFFTDCLMSRWLLNYTPQATIVRLLAINALNGYLTSWVIYLMGSGGDSRLLLPAWVAIAAILTGLYHGTQRKINIRKETSISISVFSGASFISMVSLLAQLYWDRPEYVDVPVVALARRVCTETARVAGNLFDIGNITMDL</sequence>